<gene>
    <name evidence="1" type="ORF">METZ01_LOCUS375233</name>
</gene>
<accession>A0A382TJU3</accession>
<organism evidence="1">
    <name type="scientific">marine metagenome</name>
    <dbReference type="NCBI Taxonomy" id="408172"/>
    <lineage>
        <taxon>unclassified sequences</taxon>
        <taxon>metagenomes</taxon>
        <taxon>ecological metagenomes</taxon>
    </lineage>
</organism>
<dbReference type="EMBL" id="UINC01137188">
    <property type="protein sequence ID" value="SVD22379.1"/>
    <property type="molecule type" value="Genomic_DNA"/>
</dbReference>
<feature type="non-terminal residue" evidence="1">
    <location>
        <position position="205"/>
    </location>
</feature>
<name>A0A382TJU3_9ZZZZ</name>
<dbReference type="AlphaFoldDB" id="A0A382TJU3"/>
<protein>
    <submittedName>
        <fullName evidence="1">Uncharacterized protein</fullName>
    </submittedName>
</protein>
<proteinExistence type="predicted"/>
<reference evidence="1" key="1">
    <citation type="submission" date="2018-05" db="EMBL/GenBank/DDBJ databases">
        <authorList>
            <person name="Lanie J.A."/>
            <person name="Ng W.-L."/>
            <person name="Kazmierczak K.M."/>
            <person name="Andrzejewski T.M."/>
            <person name="Davidsen T.M."/>
            <person name="Wayne K.J."/>
            <person name="Tettelin H."/>
            <person name="Glass J.I."/>
            <person name="Rusch D."/>
            <person name="Podicherti R."/>
            <person name="Tsui H.-C.T."/>
            <person name="Winkler M.E."/>
        </authorList>
    </citation>
    <scope>NUCLEOTIDE SEQUENCE</scope>
</reference>
<evidence type="ECO:0000313" key="1">
    <source>
        <dbReference type="EMBL" id="SVD22379.1"/>
    </source>
</evidence>
<sequence>MEVRWDCPKVSRCDAFHYDIIMEGKKEYPNLYVGYKEGTPDGTYKSSIVKLEEQFYADCLKYNPVMIIRKTGKINDMKNREKKEMDLNLVNTNEQYYNSSRSNGFKMDLDLTAVLNKIESGAYRISSEPFDVVKAMAAGQKARLVDYVISHVNYVRDEMNDTDGDWLQNNDDPVLVLEDYFGKGEHWRIGKRHTVLGISKTTFSP</sequence>